<evidence type="ECO:0000313" key="1">
    <source>
        <dbReference type="EMBL" id="QBA63187.1"/>
    </source>
</evidence>
<proteinExistence type="predicted"/>
<dbReference type="InterPro" id="IPR013783">
    <property type="entry name" value="Ig-like_fold"/>
</dbReference>
<keyword evidence="2" id="KW-1185">Reference proteome</keyword>
<dbReference type="Proteomes" id="UP000290889">
    <property type="component" value="Chromosome"/>
</dbReference>
<evidence type="ECO:0000313" key="2">
    <source>
        <dbReference type="Proteomes" id="UP000290889"/>
    </source>
</evidence>
<dbReference type="EMBL" id="CP035544">
    <property type="protein sequence ID" value="QBA63187.1"/>
    <property type="molecule type" value="Genomic_DNA"/>
</dbReference>
<dbReference type="SUPFAM" id="SSF49265">
    <property type="entry name" value="Fibronectin type III"/>
    <property type="match status" value="1"/>
</dbReference>
<dbReference type="KEGG" id="mur:EQY75_00615"/>
<dbReference type="PROSITE" id="PS51257">
    <property type="entry name" value="PROKAR_LIPOPROTEIN"/>
    <property type="match status" value="1"/>
</dbReference>
<reference evidence="1 2" key="1">
    <citation type="submission" date="2019-01" db="EMBL/GenBank/DDBJ databases">
        <title>Muriicola soli sp. nov., isolated from soil.</title>
        <authorList>
            <person name="Kang H.J."/>
            <person name="Kim S.B."/>
        </authorList>
    </citation>
    <scope>NUCLEOTIDE SEQUENCE [LARGE SCALE GENOMIC DNA]</scope>
    <source>
        <strain evidence="1 2">MMS17-SY002</strain>
    </source>
</reference>
<dbReference type="OrthoDB" id="789771at2"/>
<gene>
    <name evidence="1" type="ORF">EQY75_00615</name>
</gene>
<dbReference type="InterPro" id="IPR036116">
    <property type="entry name" value="FN3_sf"/>
</dbReference>
<sequence length="227" mass="25012">MKKILIVIIGLLAMACSKKSPKPPESAMLSFPEQNSECTTGISLNTTTSQVEFRWLEANHTDTYELRVTNILTGISVTNAPTTALSARVPLLKGVPYQWRVTTRNNETQEIAVSADWFFYNAGSQTTYAPFPAQILEPASGASVVRDLNNQITLSWSGADVDSDIQSYQVYLDSSPDPQVLIASPSVFITDVQADVAVDTVYYWRVVTLDREGNSSDSGVYSFRVIR</sequence>
<organism evidence="1 2">
    <name type="scientific">Muriicola soli</name>
    <dbReference type="NCBI Taxonomy" id="2507538"/>
    <lineage>
        <taxon>Bacteria</taxon>
        <taxon>Pseudomonadati</taxon>
        <taxon>Bacteroidota</taxon>
        <taxon>Flavobacteriia</taxon>
        <taxon>Flavobacteriales</taxon>
        <taxon>Flavobacteriaceae</taxon>
        <taxon>Muriicola</taxon>
    </lineage>
</organism>
<dbReference type="AlphaFoldDB" id="A0A411E6E4"/>
<protein>
    <recommendedName>
        <fullName evidence="3">Fibronectin type-III domain-containing protein</fullName>
    </recommendedName>
</protein>
<dbReference type="RefSeq" id="WP_129601934.1">
    <property type="nucleotide sequence ID" value="NZ_CP035544.1"/>
</dbReference>
<name>A0A411E6E4_9FLAO</name>
<dbReference type="Gene3D" id="2.60.40.10">
    <property type="entry name" value="Immunoglobulins"/>
    <property type="match status" value="1"/>
</dbReference>
<evidence type="ECO:0008006" key="3">
    <source>
        <dbReference type="Google" id="ProtNLM"/>
    </source>
</evidence>
<accession>A0A411E6E4</accession>